<organism evidence="1 2">
    <name type="scientific">Salinivibrio phage CW02</name>
    <dbReference type="NCBI Taxonomy" id="1161935"/>
    <lineage>
        <taxon>Viruses</taxon>
        <taxon>Duplodnaviria</taxon>
        <taxon>Heunggongvirae</taxon>
        <taxon>Uroviricota</taxon>
        <taxon>Caudoviricetes</taxon>
        <taxon>Zobellviridae</taxon>
        <taxon>Salinovirus</taxon>
        <taxon>Salinovirus utanense</taxon>
    </lineage>
</organism>
<dbReference type="RefSeq" id="YP_007010558.1">
    <property type="nucleotide sequence ID" value="NC_019540.1"/>
</dbReference>
<accession>H9D1H1</accession>
<dbReference type="GeneID" id="14016732"/>
<protein>
    <submittedName>
        <fullName evidence="1">Putative tail fiber</fullName>
    </submittedName>
</protein>
<evidence type="ECO:0000313" key="1">
    <source>
        <dbReference type="EMBL" id="AFE86213.1"/>
    </source>
</evidence>
<evidence type="ECO:0000313" key="2">
    <source>
        <dbReference type="Proteomes" id="UP000004791"/>
    </source>
</evidence>
<reference evidence="1 2" key="1">
    <citation type="journal article" date="2012" name="J. Virol.">
        <title>Sequence and structural characterization of great salt lake bacteriophage CW02, a member of the T7-like supergroup.</title>
        <authorList>
            <person name="Shen P.S."/>
            <person name="Domek M.J."/>
            <person name="Sanz-Garcia E."/>
            <person name="Makaju A."/>
            <person name="Taylor R.M."/>
            <person name="Hoggan R."/>
            <person name="Culumber M.D."/>
            <person name="Oberg C.J."/>
            <person name="Breakwell D.P."/>
            <person name="Prince J.T."/>
            <person name="Belnap D.M."/>
        </authorList>
    </citation>
    <scope>NUCLEOTIDE SEQUENCE [LARGE SCALE GENOMIC DNA]</scope>
</reference>
<dbReference type="EMBL" id="JQ446452">
    <property type="protein sequence ID" value="AFE86213.1"/>
    <property type="molecule type" value="Genomic_DNA"/>
</dbReference>
<sequence length="150" mass="15427">MSKEIMDVRGVTKNYGIRKTGGSVGQFHADNHSKTLTFDIDHDFLVDAAAGNLKLNTFIGSGASVTSAQVHVIEAFDATAEISFDTSTQGTLPVAATELGTVGVVDITPTGNLAVGGLTDAAEEITYSGAVAGSTKGKAILIVEYKHAVA</sequence>
<proteinExistence type="predicted"/>
<dbReference type="Proteomes" id="UP000004791">
    <property type="component" value="Segment"/>
</dbReference>
<keyword evidence="2" id="KW-1185">Reference proteome</keyword>
<dbReference type="KEGG" id="vg:14016732"/>
<name>H9D1H1_9CAUD</name>